<sequence length="256" mass="27870">MNIFNYILPSLPDGKVVSVNIGLFWTAVVVERNGIQRCGLSATLTNPEFENARIPAVEKAGRLEEMSALNLASWVFSKSYTEAGVGLAAINALIPPIDHSSNLAAEDFIAQQGHDKQIALIGHFPFVPRLKEQVKKLWVLELNPQEGDLPASDAPEVIPQADILAVTATTLINHTFENIFNLRKPGAKVLLIGPSTPLSPLLFQYGIDVLSGCLVEDPQKVLPLVCQGATFRQIRNHGVRLITAEAYSTVTVMENP</sequence>
<dbReference type="Proteomes" id="UP000050501">
    <property type="component" value="Unassembled WGS sequence"/>
</dbReference>
<dbReference type="STRING" id="229921.ADN01_14855"/>
<evidence type="ECO:0000259" key="1">
    <source>
        <dbReference type="Pfam" id="PF04016"/>
    </source>
</evidence>
<gene>
    <name evidence="3" type="ORF">ADN01_14855</name>
</gene>
<dbReference type="OrthoDB" id="9806942at2"/>
<reference evidence="3 4" key="1">
    <citation type="submission" date="2015-07" db="EMBL/GenBank/DDBJ databases">
        <title>Genome sequence of Levilinea saccharolytica DSM 16555.</title>
        <authorList>
            <person name="Hemp J."/>
            <person name="Ward L.M."/>
            <person name="Pace L.A."/>
            <person name="Fischer W.W."/>
        </authorList>
    </citation>
    <scope>NUCLEOTIDE SEQUENCE [LARGE SCALE GENOMIC DNA]</scope>
    <source>
        <strain evidence="3 4">KIBI-1</strain>
    </source>
</reference>
<accession>A0A0N8GNM0</accession>
<dbReference type="SUPFAM" id="SSF159713">
    <property type="entry name" value="Dhaf3308-like"/>
    <property type="match status" value="1"/>
</dbReference>
<evidence type="ECO:0008006" key="5">
    <source>
        <dbReference type="Google" id="ProtNLM"/>
    </source>
</evidence>
<evidence type="ECO:0000313" key="4">
    <source>
        <dbReference type="Proteomes" id="UP000050501"/>
    </source>
</evidence>
<dbReference type="Gene3D" id="3.40.50.11590">
    <property type="match status" value="1"/>
</dbReference>
<dbReference type="Pfam" id="PF04016">
    <property type="entry name" value="DUF364"/>
    <property type="match status" value="1"/>
</dbReference>
<dbReference type="RefSeq" id="WP_062418843.1">
    <property type="nucleotide sequence ID" value="NZ_DF967974.1"/>
</dbReference>
<comment type="caution">
    <text evidence="3">The sequence shown here is derived from an EMBL/GenBank/DDBJ whole genome shotgun (WGS) entry which is preliminary data.</text>
</comment>
<feature type="domain" description="DUF4213" evidence="2">
    <location>
        <begin position="7"/>
        <end position="94"/>
    </location>
</feature>
<dbReference type="AlphaFoldDB" id="A0A0N8GNM0"/>
<dbReference type="Gene3D" id="3.30.390.100">
    <property type="match status" value="1"/>
</dbReference>
<name>A0A0N8GNM0_9CHLR</name>
<keyword evidence="4" id="KW-1185">Reference proteome</keyword>
<proteinExistence type="predicted"/>
<feature type="domain" description="Putative heavy-metal chelation" evidence="1">
    <location>
        <begin position="110"/>
        <end position="238"/>
    </location>
</feature>
<dbReference type="EMBL" id="LGCM01000055">
    <property type="protein sequence ID" value="KPL78474.1"/>
    <property type="molecule type" value="Genomic_DNA"/>
</dbReference>
<dbReference type="Pfam" id="PF13938">
    <property type="entry name" value="DUF4213"/>
    <property type="match status" value="1"/>
</dbReference>
<dbReference type="InterPro" id="IPR007161">
    <property type="entry name" value="DUF364"/>
</dbReference>
<evidence type="ECO:0000313" key="3">
    <source>
        <dbReference type="EMBL" id="KPL78474.1"/>
    </source>
</evidence>
<organism evidence="3 4">
    <name type="scientific">Levilinea saccharolytica</name>
    <dbReference type="NCBI Taxonomy" id="229921"/>
    <lineage>
        <taxon>Bacteria</taxon>
        <taxon>Bacillati</taxon>
        <taxon>Chloroflexota</taxon>
        <taxon>Anaerolineae</taxon>
        <taxon>Anaerolineales</taxon>
        <taxon>Anaerolineaceae</taxon>
        <taxon>Levilinea</taxon>
    </lineage>
</organism>
<evidence type="ECO:0000259" key="2">
    <source>
        <dbReference type="Pfam" id="PF13938"/>
    </source>
</evidence>
<protein>
    <recommendedName>
        <fullName evidence="5">Heavy-metal chelation domain-containing protein</fullName>
    </recommendedName>
</protein>
<dbReference type="InterPro" id="IPR025251">
    <property type="entry name" value="DUF4213"/>
</dbReference>